<dbReference type="STRING" id="225359.A0A2S4PSM2"/>
<dbReference type="GO" id="GO:0008270">
    <property type="term" value="F:zinc ion binding"/>
    <property type="evidence" value="ECO:0007669"/>
    <property type="project" value="UniProtKB-KW"/>
</dbReference>
<protein>
    <recommendedName>
        <fullName evidence="2">CCHC-type domain-containing protein</fullName>
    </recommendedName>
</protein>
<accession>A0A2S4PSM2</accession>
<gene>
    <name evidence="3" type="ORF">EPUL_003866</name>
</gene>
<sequence>MKYSKEGILTSANDDLKAKSSKISVVLKAANAKGDSTKVSRYYVGSSRGTLSSLQRQLSSLDPNKAVDEVATFSSQIQAQIGGISIEDKPTELSKKDVSLRCFQERYQISDDGRNASHVASDYSFAQIVETLRQAVFESKEIPLGTALQVGNKNSSSAGKKENQKCYYCGKVGYIKHDCKKKKYNEKSKKIDWIKKPEVEVERIVWKANGILAILKND</sequence>
<dbReference type="Gene3D" id="4.10.60.10">
    <property type="entry name" value="Zinc finger, CCHC-type"/>
    <property type="match status" value="1"/>
</dbReference>
<keyword evidence="4" id="KW-1185">Reference proteome</keyword>
<keyword evidence="1" id="KW-0863">Zinc-finger</keyword>
<dbReference type="InterPro" id="IPR036875">
    <property type="entry name" value="Znf_CCHC_sf"/>
</dbReference>
<proteinExistence type="predicted"/>
<keyword evidence="1" id="KW-0862">Zinc</keyword>
<feature type="domain" description="CCHC-type" evidence="2">
    <location>
        <begin position="165"/>
        <end position="181"/>
    </location>
</feature>
<evidence type="ECO:0000313" key="4">
    <source>
        <dbReference type="Proteomes" id="UP000237438"/>
    </source>
</evidence>
<evidence type="ECO:0000259" key="2">
    <source>
        <dbReference type="PROSITE" id="PS50158"/>
    </source>
</evidence>
<reference evidence="3 4" key="1">
    <citation type="submission" date="2017-10" db="EMBL/GenBank/DDBJ databases">
        <title>Development of genomic resources for the powdery mildew, Erysiphe pulchra.</title>
        <authorList>
            <person name="Wadl P.A."/>
            <person name="Mack B.M."/>
            <person name="Moore G."/>
            <person name="Beltz S.B."/>
        </authorList>
    </citation>
    <scope>NUCLEOTIDE SEQUENCE [LARGE SCALE GENOMIC DNA]</scope>
    <source>
        <strain evidence="3">Cflorida</strain>
    </source>
</reference>
<keyword evidence="1" id="KW-0479">Metal-binding</keyword>
<evidence type="ECO:0000256" key="1">
    <source>
        <dbReference type="PROSITE-ProRule" id="PRU00047"/>
    </source>
</evidence>
<dbReference type="SUPFAM" id="SSF57756">
    <property type="entry name" value="Retrovirus zinc finger-like domains"/>
    <property type="match status" value="1"/>
</dbReference>
<dbReference type="Proteomes" id="UP000237438">
    <property type="component" value="Unassembled WGS sequence"/>
</dbReference>
<dbReference type="GO" id="GO:0003676">
    <property type="term" value="F:nucleic acid binding"/>
    <property type="evidence" value="ECO:0007669"/>
    <property type="project" value="InterPro"/>
</dbReference>
<organism evidence="3 4">
    <name type="scientific">Erysiphe pulchra</name>
    <dbReference type="NCBI Taxonomy" id="225359"/>
    <lineage>
        <taxon>Eukaryota</taxon>
        <taxon>Fungi</taxon>
        <taxon>Dikarya</taxon>
        <taxon>Ascomycota</taxon>
        <taxon>Pezizomycotina</taxon>
        <taxon>Leotiomycetes</taxon>
        <taxon>Erysiphales</taxon>
        <taxon>Erysiphaceae</taxon>
        <taxon>Erysiphe</taxon>
    </lineage>
</organism>
<dbReference type="AlphaFoldDB" id="A0A2S4PSM2"/>
<name>A0A2S4PSM2_9PEZI</name>
<dbReference type="InterPro" id="IPR001878">
    <property type="entry name" value="Znf_CCHC"/>
</dbReference>
<dbReference type="EMBL" id="PEDP01000752">
    <property type="protein sequence ID" value="POS85033.1"/>
    <property type="molecule type" value="Genomic_DNA"/>
</dbReference>
<evidence type="ECO:0000313" key="3">
    <source>
        <dbReference type="EMBL" id="POS85033.1"/>
    </source>
</evidence>
<comment type="caution">
    <text evidence="3">The sequence shown here is derived from an EMBL/GenBank/DDBJ whole genome shotgun (WGS) entry which is preliminary data.</text>
</comment>
<dbReference type="PROSITE" id="PS50158">
    <property type="entry name" value="ZF_CCHC"/>
    <property type="match status" value="1"/>
</dbReference>
<dbReference type="OrthoDB" id="3637892at2759"/>